<dbReference type="Proteomes" id="UP000071392">
    <property type="component" value="Unassembled WGS sequence"/>
</dbReference>
<keyword evidence="4 9" id="KW-0808">Transferase</keyword>
<dbReference type="EMBL" id="LSZP01000060">
    <property type="protein sequence ID" value="KXU34206.1"/>
    <property type="molecule type" value="Genomic_DNA"/>
</dbReference>
<dbReference type="Pfam" id="PF04413">
    <property type="entry name" value="Glycos_transf_N"/>
    <property type="match status" value="1"/>
</dbReference>
<evidence type="ECO:0000256" key="6">
    <source>
        <dbReference type="ARBA" id="ARBA00049183"/>
    </source>
</evidence>
<accession>A0A139SI36</accession>
<dbReference type="STRING" id="1548208.AXK12_07905"/>
<evidence type="ECO:0000256" key="7">
    <source>
        <dbReference type="PIRSR" id="PIRSR639901-1"/>
    </source>
</evidence>
<evidence type="ECO:0000256" key="4">
    <source>
        <dbReference type="ARBA" id="ARBA00022679"/>
    </source>
</evidence>
<evidence type="ECO:0000256" key="5">
    <source>
        <dbReference type="ARBA" id="ARBA00031445"/>
    </source>
</evidence>
<dbReference type="EC" id="2.4.99.12" evidence="2 9"/>
<gene>
    <name evidence="11" type="ORF">AXK12_07905</name>
</gene>
<feature type="domain" description="3-deoxy-D-manno-octulosonic-acid transferase N-terminal" evidence="10">
    <location>
        <begin position="32"/>
        <end position="211"/>
    </location>
</feature>
<dbReference type="GO" id="GO:0005886">
    <property type="term" value="C:plasma membrane"/>
    <property type="evidence" value="ECO:0007669"/>
    <property type="project" value="UniProtKB-SubCell"/>
</dbReference>
<reference evidence="11 12" key="1">
    <citation type="submission" date="2016-02" db="EMBL/GenBank/DDBJ databases">
        <authorList>
            <person name="Wen L."/>
            <person name="He K."/>
            <person name="Yang H."/>
        </authorList>
    </citation>
    <scope>NUCLEOTIDE SEQUENCE [LARGE SCALE GENOMIC DNA]</scope>
    <source>
        <strain evidence="11 12">CV41</strain>
    </source>
</reference>
<evidence type="ECO:0000259" key="10">
    <source>
        <dbReference type="Pfam" id="PF04413"/>
    </source>
</evidence>
<dbReference type="InterPro" id="IPR007507">
    <property type="entry name" value="Glycos_transf_N"/>
</dbReference>
<dbReference type="InterPro" id="IPR039901">
    <property type="entry name" value="Kdotransferase"/>
</dbReference>
<comment type="caution">
    <text evidence="11">The sequence shown here is derived from an EMBL/GenBank/DDBJ whole genome shotgun (WGS) entry which is preliminary data.</text>
</comment>
<feature type="active site" description="Proton acceptor" evidence="7">
    <location>
        <position position="62"/>
    </location>
</feature>
<sequence length="439" mass="48379">MWLYRALYPFALLIGSPFYLRRMWRRGGYREGFSHRFGRVPSLPAKREGVSRLWLQAVSVGELLAVAPLLEAWAREGHEVYLTTTTSTGYRLARERYGALTIGIGYLPLDWWPFSRNAWAAVQPDVALLMEGERWPEHIAQAARRGVSVVCLNARLSDRSFRRMRRCLWAIEPLFGGITKILACAEEDARRFRALGFAPDRVITTGNMKLDVAVPVLDAGAKAQLRSELGLRPVESGELILMGASTWPGEEAALISALRSLRVKGIACSLLLVPRHAERRAEIVAVLRESGFRYRIRSEYLSESRSDSECVDVSLADTTGELQRLLQVADLVFVGKSLPPHTEGQTPVEAAILGRAILFGPGMGSFRQIARELVDCGAARVVGDSQALAAQACKLLLDSEKREAMGAAGRAWHAQNVGALARTLEATSELFAKPAASVR</sequence>
<evidence type="ECO:0000256" key="3">
    <source>
        <dbReference type="ARBA" id="ARBA00019077"/>
    </source>
</evidence>
<proteinExistence type="inferred from homology"/>
<evidence type="ECO:0000256" key="2">
    <source>
        <dbReference type="ARBA" id="ARBA00012621"/>
    </source>
</evidence>
<dbReference type="UniPathway" id="UPA00958"/>
<evidence type="ECO:0000313" key="12">
    <source>
        <dbReference type="Proteomes" id="UP000071392"/>
    </source>
</evidence>
<dbReference type="GO" id="GO:0009244">
    <property type="term" value="P:lipopolysaccharide core region biosynthetic process"/>
    <property type="evidence" value="ECO:0007669"/>
    <property type="project" value="UniProtKB-UniRule"/>
</dbReference>
<dbReference type="SUPFAM" id="SSF53756">
    <property type="entry name" value="UDP-Glycosyltransferase/glycogen phosphorylase"/>
    <property type="match status" value="1"/>
</dbReference>
<comment type="catalytic activity">
    <reaction evidence="6 9">
        <text>lipid IVA (E. coli) + CMP-3-deoxy-beta-D-manno-octulosonate = alpha-Kdo-(2-&gt;6)-lipid IVA (E. coli) + CMP + H(+)</text>
        <dbReference type="Rhea" id="RHEA:28066"/>
        <dbReference type="ChEBI" id="CHEBI:15378"/>
        <dbReference type="ChEBI" id="CHEBI:58603"/>
        <dbReference type="ChEBI" id="CHEBI:60364"/>
        <dbReference type="ChEBI" id="CHEBI:60377"/>
        <dbReference type="ChEBI" id="CHEBI:85987"/>
        <dbReference type="EC" id="2.4.99.12"/>
    </reaction>
</comment>
<dbReference type="GO" id="GO:0043842">
    <property type="term" value="F:Kdo transferase activity"/>
    <property type="evidence" value="ECO:0007669"/>
    <property type="project" value="UniProtKB-EC"/>
</dbReference>
<keyword evidence="9" id="KW-0472">Membrane</keyword>
<evidence type="ECO:0000256" key="9">
    <source>
        <dbReference type="RuleBase" id="RU365103"/>
    </source>
</evidence>
<dbReference type="Gene3D" id="3.40.50.2000">
    <property type="entry name" value="Glycogen Phosphorylase B"/>
    <property type="match status" value="1"/>
</dbReference>
<dbReference type="AlphaFoldDB" id="A0A139SI36"/>
<keyword evidence="9" id="KW-0448">Lipopolysaccharide biosynthesis</keyword>
<evidence type="ECO:0000313" key="11">
    <source>
        <dbReference type="EMBL" id="KXU34206.1"/>
    </source>
</evidence>
<dbReference type="PANTHER" id="PTHR42755">
    <property type="entry name" value="3-DEOXY-MANNO-OCTULOSONATE CYTIDYLYLTRANSFERASE"/>
    <property type="match status" value="1"/>
</dbReference>
<feature type="site" description="Transition state stabilizer" evidence="8">
    <location>
        <position position="209"/>
    </location>
</feature>
<protein>
    <recommendedName>
        <fullName evidence="3 9">3-deoxy-D-manno-octulosonic acid transferase</fullName>
        <shortName evidence="9">Kdo transferase</shortName>
        <ecNumber evidence="2 9">2.4.99.12</ecNumber>
    </recommendedName>
    <alternativeName>
        <fullName evidence="5 9">Lipid IV(A) 3-deoxy-D-manno-octulosonic acid transferase</fullName>
    </alternativeName>
</protein>
<comment type="pathway">
    <text evidence="1 9">Bacterial outer membrane biogenesis; LPS core biosynthesis.</text>
</comment>
<dbReference type="Gene3D" id="3.40.50.11720">
    <property type="entry name" value="3-Deoxy-D-manno-octulosonic-acid transferase, N-terminal domain"/>
    <property type="match status" value="1"/>
</dbReference>
<dbReference type="GO" id="GO:0009245">
    <property type="term" value="P:lipid A biosynthetic process"/>
    <property type="evidence" value="ECO:0007669"/>
    <property type="project" value="TreeGrafter"/>
</dbReference>
<organism evidence="11 12">
    <name type="scientific">Cephaloticoccus capnophilus</name>
    <dbReference type="NCBI Taxonomy" id="1548208"/>
    <lineage>
        <taxon>Bacteria</taxon>
        <taxon>Pseudomonadati</taxon>
        <taxon>Verrucomicrobiota</taxon>
        <taxon>Opitutia</taxon>
        <taxon>Opitutales</taxon>
        <taxon>Opitutaceae</taxon>
        <taxon>Cephaloticoccus</taxon>
    </lineage>
</organism>
<comment type="subcellular location">
    <subcellularLocation>
        <location evidence="9">Cell membrane</location>
    </subcellularLocation>
</comment>
<evidence type="ECO:0000256" key="1">
    <source>
        <dbReference type="ARBA" id="ARBA00004713"/>
    </source>
</evidence>
<keyword evidence="12" id="KW-1185">Reference proteome</keyword>
<keyword evidence="9" id="KW-1003">Cell membrane</keyword>
<comment type="function">
    <text evidence="9">Involved in lipopolysaccharide (LPS) biosynthesis. Catalyzes the transfer of 3-deoxy-D-manno-octulosonate (Kdo) residue(s) from CMP-Kdo to lipid IV(A), the tetraacyldisaccharide-1,4'-bisphosphate precursor of lipid A.</text>
</comment>
<dbReference type="PANTHER" id="PTHR42755:SF1">
    <property type="entry name" value="3-DEOXY-D-MANNO-OCTULOSONIC ACID TRANSFERASE, MITOCHONDRIAL-RELATED"/>
    <property type="match status" value="1"/>
</dbReference>
<feature type="site" description="Transition state stabilizer" evidence="8">
    <location>
        <position position="131"/>
    </location>
</feature>
<evidence type="ECO:0000256" key="8">
    <source>
        <dbReference type="PIRSR" id="PIRSR639901-2"/>
    </source>
</evidence>
<comment type="similarity">
    <text evidence="9">Belongs to the glycosyltransferase group 1 family.</text>
</comment>
<name>A0A139SI36_9BACT</name>
<dbReference type="InterPro" id="IPR038107">
    <property type="entry name" value="Glycos_transf_N_sf"/>
</dbReference>